<dbReference type="Pfam" id="PF13473">
    <property type="entry name" value="Cupredoxin_1"/>
    <property type="match status" value="1"/>
</dbReference>
<dbReference type="PANTHER" id="PTHR38439:SF3">
    <property type="entry name" value="COPPER-RESISTANT CUPROPROTEIN COPI"/>
    <property type="match status" value="1"/>
</dbReference>
<dbReference type="AlphaFoldDB" id="Q67PA3"/>
<keyword evidence="5" id="KW-1185">Reference proteome</keyword>
<dbReference type="SUPFAM" id="SSF49503">
    <property type="entry name" value="Cupredoxins"/>
    <property type="match status" value="1"/>
</dbReference>
<dbReference type="PROSITE" id="PS00079">
    <property type="entry name" value="MULTICOPPER_OXIDASE1"/>
    <property type="match status" value="1"/>
</dbReference>
<protein>
    <submittedName>
        <fullName evidence="4">Conserved domain protein</fullName>
    </submittedName>
</protein>
<evidence type="ECO:0000256" key="2">
    <source>
        <dbReference type="ARBA" id="ARBA00023008"/>
    </source>
</evidence>
<evidence type="ECO:0000259" key="3">
    <source>
        <dbReference type="Pfam" id="PF13473"/>
    </source>
</evidence>
<evidence type="ECO:0000313" key="4">
    <source>
        <dbReference type="EMBL" id="BAD40490.1"/>
    </source>
</evidence>
<dbReference type="Gene3D" id="2.60.40.420">
    <property type="entry name" value="Cupredoxins - blue copper proteins"/>
    <property type="match status" value="1"/>
</dbReference>
<dbReference type="InterPro" id="IPR008972">
    <property type="entry name" value="Cupredoxin"/>
</dbReference>
<organism evidence="4 5">
    <name type="scientific">Symbiobacterium thermophilum (strain DSM 24528 / JCM 14929 / IAM 14863 / T)</name>
    <dbReference type="NCBI Taxonomy" id="292459"/>
    <lineage>
        <taxon>Bacteria</taxon>
        <taxon>Bacillati</taxon>
        <taxon>Bacillota</taxon>
        <taxon>Clostridia</taxon>
        <taxon>Eubacteriales</taxon>
        <taxon>Symbiobacteriaceae</taxon>
        <taxon>Symbiobacterium</taxon>
    </lineage>
</organism>
<dbReference type="PANTHER" id="PTHR38439">
    <property type="entry name" value="AURACYANIN-B"/>
    <property type="match status" value="1"/>
</dbReference>
<dbReference type="STRING" id="292459.STH1505"/>
<dbReference type="EMBL" id="AP006840">
    <property type="protein sequence ID" value="BAD40490.1"/>
    <property type="molecule type" value="Genomic_DNA"/>
</dbReference>
<dbReference type="eggNOG" id="COG4454">
    <property type="taxonomic scope" value="Bacteria"/>
</dbReference>
<dbReference type="InterPro" id="IPR033138">
    <property type="entry name" value="Cu_oxidase_CS"/>
</dbReference>
<dbReference type="InterPro" id="IPR028096">
    <property type="entry name" value="EfeO_Cupredoxin"/>
</dbReference>
<evidence type="ECO:0000256" key="1">
    <source>
        <dbReference type="ARBA" id="ARBA00022723"/>
    </source>
</evidence>
<proteinExistence type="predicted"/>
<reference evidence="4 5" key="1">
    <citation type="journal article" date="2004" name="Nucleic Acids Res.">
        <title>Genome sequence of Symbiobacterium thermophilum, an uncultivable bacterium that depends on microbial commensalism.</title>
        <authorList>
            <person name="Ueda K."/>
            <person name="Yamashita A."/>
            <person name="Ishikawa J."/>
            <person name="Shimada M."/>
            <person name="Watsuji T."/>
            <person name="Morimura K."/>
            <person name="Ikeda H."/>
            <person name="Hattori M."/>
            <person name="Beppu T."/>
        </authorList>
    </citation>
    <scope>NUCLEOTIDE SEQUENCE [LARGE SCALE GENOMIC DNA]</scope>
    <source>
        <strain evidence="5">T / IAM 14863</strain>
    </source>
</reference>
<feature type="domain" description="EfeO-type cupredoxin-like" evidence="3">
    <location>
        <begin position="158"/>
        <end position="253"/>
    </location>
</feature>
<name>Q67PA3_SYMTH</name>
<evidence type="ECO:0000313" key="5">
    <source>
        <dbReference type="Proteomes" id="UP000000417"/>
    </source>
</evidence>
<keyword evidence="2" id="KW-0186">Copper</keyword>
<gene>
    <name evidence="4" type="ordered locus">STH1505</name>
</gene>
<dbReference type="InterPro" id="IPR050845">
    <property type="entry name" value="Cu-binding_ET"/>
</dbReference>
<dbReference type="GO" id="GO:0046872">
    <property type="term" value="F:metal ion binding"/>
    <property type="evidence" value="ECO:0007669"/>
    <property type="project" value="UniProtKB-KW"/>
</dbReference>
<dbReference type="Proteomes" id="UP000000417">
    <property type="component" value="Chromosome"/>
</dbReference>
<accession>Q67PA3</accession>
<dbReference type="HOGENOM" id="CLU_1093850_0_0_9"/>
<sequence length="254" mass="27900">MHRFLSRAGGDTVVQQRTLPHQGGMQMKQWLRRAVAAMTAAVLLAVMAGRALGAEEEADADALAHRLQDAREATPDLVAAAAARDLERFRSAYNRFAAALDPVLPAVRAEDPRLAARLVVASDALRGLALAGILSEEDVAREVAVLRGALEEALRAAARSTERVQRFTVAAREYRFEPDELRARPGTRIVVRLENRGRVPHEFRIPELNVVIGPVEPGRSAEGEFIVERPGTYGYECHVDGHYLKGMRGRLVVE</sequence>
<keyword evidence="1" id="KW-0479">Metal-binding</keyword>
<dbReference type="KEGG" id="sth:STH1505"/>